<feature type="transmembrane region" description="Helical" evidence="1">
    <location>
        <begin position="28"/>
        <end position="47"/>
    </location>
</feature>
<name>A0A0C9X3I3_9AGAR</name>
<keyword evidence="1" id="KW-0812">Transmembrane</keyword>
<reference evidence="2 3" key="1">
    <citation type="submission" date="2014-04" db="EMBL/GenBank/DDBJ databases">
        <authorList>
            <consortium name="DOE Joint Genome Institute"/>
            <person name="Kuo A."/>
            <person name="Kohler A."/>
            <person name="Nagy L.G."/>
            <person name="Floudas D."/>
            <person name="Copeland A."/>
            <person name="Barry K.W."/>
            <person name="Cichocki N."/>
            <person name="Veneault-Fourrey C."/>
            <person name="LaButti K."/>
            <person name="Lindquist E.A."/>
            <person name="Lipzen A."/>
            <person name="Lundell T."/>
            <person name="Morin E."/>
            <person name="Murat C."/>
            <person name="Sun H."/>
            <person name="Tunlid A."/>
            <person name="Henrissat B."/>
            <person name="Grigoriev I.V."/>
            <person name="Hibbett D.S."/>
            <person name="Martin F."/>
            <person name="Nordberg H.P."/>
            <person name="Cantor M.N."/>
            <person name="Hua S.X."/>
        </authorList>
    </citation>
    <scope>NUCLEOTIDE SEQUENCE [LARGE SCALE GENOMIC DNA]</scope>
    <source>
        <strain evidence="2 3">LaAM-08-1</strain>
    </source>
</reference>
<keyword evidence="3" id="KW-1185">Reference proteome</keyword>
<protein>
    <submittedName>
        <fullName evidence="2">Uncharacterized protein</fullName>
    </submittedName>
</protein>
<keyword evidence="1" id="KW-0472">Membrane</keyword>
<organism evidence="2 3">
    <name type="scientific">Laccaria amethystina LaAM-08-1</name>
    <dbReference type="NCBI Taxonomy" id="1095629"/>
    <lineage>
        <taxon>Eukaryota</taxon>
        <taxon>Fungi</taxon>
        <taxon>Dikarya</taxon>
        <taxon>Basidiomycota</taxon>
        <taxon>Agaricomycotina</taxon>
        <taxon>Agaricomycetes</taxon>
        <taxon>Agaricomycetidae</taxon>
        <taxon>Agaricales</taxon>
        <taxon>Agaricineae</taxon>
        <taxon>Hydnangiaceae</taxon>
        <taxon>Laccaria</taxon>
    </lineage>
</organism>
<evidence type="ECO:0000256" key="1">
    <source>
        <dbReference type="SAM" id="Phobius"/>
    </source>
</evidence>
<proteinExistence type="predicted"/>
<dbReference type="EMBL" id="KN839057">
    <property type="protein sequence ID" value="KIJ91092.1"/>
    <property type="molecule type" value="Genomic_DNA"/>
</dbReference>
<feature type="non-terminal residue" evidence="2">
    <location>
        <position position="1"/>
    </location>
</feature>
<gene>
    <name evidence="2" type="ORF">K443DRAFT_115581</name>
</gene>
<dbReference type="Proteomes" id="UP000054477">
    <property type="component" value="Unassembled WGS sequence"/>
</dbReference>
<evidence type="ECO:0000313" key="3">
    <source>
        <dbReference type="Proteomes" id="UP000054477"/>
    </source>
</evidence>
<evidence type="ECO:0000313" key="2">
    <source>
        <dbReference type="EMBL" id="KIJ91092.1"/>
    </source>
</evidence>
<keyword evidence="1" id="KW-1133">Transmembrane helix</keyword>
<accession>A0A0C9X3I3</accession>
<dbReference type="AlphaFoldDB" id="A0A0C9X3I3"/>
<sequence>LWSVLHERGLVWIPAGSLTMPHKTVYKTVMFLSRYVIFYFRLFALLLNNFSVSYCGPFCMSVGSFGYLHDP</sequence>
<reference evidence="3" key="2">
    <citation type="submission" date="2015-01" db="EMBL/GenBank/DDBJ databases">
        <title>Evolutionary Origins and Diversification of the Mycorrhizal Mutualists.</title>
        <authorList>
            <consortium name="DOE Joint Genome Institute"/>
            <consortium name="Mycorrhizal Genomics Consortium"/>
            <person name="Kohler A."/>
            <person name="Kuo A."/>
            <person name="Nagy L.G."/>
            <person name="Floudas D."/>
            <person name="Copeland A."/>
            <person name="Barry K.W."/>
            <person name="Cichocki N."/>
            <person name="Veneault-Fourrey C."/>
            <person name="LaButti K."/>
            <person name="Lindquist E.A."/>
            <person name="Lipzen A."/>
            <person name="Lundell T."/>
            <person name="Morin E."/>
            <person name="Murat C."/>
            <person name="Riley R."/>
            <person name="Ohm R."/>
            <person name="Sun H."/>
            <person name="Tunlid A."/>
            <person name="Henrissat B."/>
            <person name="Grigoriev I.V."/>
            <person name="Hibbett D.S."/>
            <person name="Martin F."/>
        </authorList>
    </citation>
    <scope>NUCLEOTIDE SEQUENCE [LARGE SCALE GENOMIC DNA]</scope>
    <source>
        <strain evidence="3">LaAM-08-1</strain>
    </source>
</reference>
<dbReference type="HOGENOM" id="CLU_2740442_0_0_1"/>